<dbReference type="AlphaFoldDB" id="A0A1G9S9S8"/>
<reference evidence="1 2" key="1">
    <citation type="submission" date="2016-10" db="EMBL/GenBank/DDBJ databases">
        <authorList>
            <person name="de Groot N.N."/>
        </authorList>
    </citation>
    <scope>NUCLEOTIDE SEQUENCE [LARGE SCALE GENOMIC DNA]</scope>
    <source>
        <strain evidence="1 2">SLAS-1</strain>
    </source>
</reference>
<accession>A0A1G9S9S8</accession>
<gene>
    <name evidence="1" type="ORF">SAMN04488692_1278</name>
</gene>
<evidence type="ECO:0000313" key="1">
    <source>
        <dbReference type="EMBL" id="SDM32090.1"/>
    </source>
</evidence>
<dbReference type="EMBL" id="FNGO01000027">
    <property type="protein sequence ID" value="SDM32090.1"/>
    <property type="molecule type" value="Genomic_DNA"/>
</dbReference>
<dbReference type="STRING" id="321763.SAMN04488692_1278"/>
<dbReference type="RefSeq" id="WP_159429926.1">
    <property type="nucleotide sequence ID" value="NZ_FNGO01000027.1"/>
</dbReference>
<keyword evidence="2" id="KW-1185">Reference proteome</keyword>
<organism evidence="1 2">
    <name type="scientific">Halarsenatibacter silvermanii</name>
    <dbReference type="NCBI Taxonomy" id="321763"/>
    <lineage>
        <taxon>Bacteria</taxon>
        <taxon>Bacillati</taxon>
        <taxon>Bacillota</taxon>
        <taxon>Clostridia</taxon>
        <taxon>Halanaerobiales</taxon>
        <taxon>Halarsenatibacteraceae</taxon>
        <taxon>Halarsenatibacter</taxon>
    </lineage>
</organism>
<sequence>MSEKKLISEEEWKRKVKKKQVDYRAAGDYISKEEAEKMLAEVYKKKGE</sequence>
<evidence type="ECO:0000313" key="2">
    <source>
        <dbReference type="Proteomes" id="UP000199476"/>
    </source>
</evidence>
<proteinExistence type="predicted"/>
<dbReference type="Proteomes" id="UP000199476">
    <property type="component" value="Unassembled WGS sequence"/>
</dbReference>
<name>A0A1G9S9S8_9FIRM</name>
<protein>
    <submittedName>
        <fullName evidence="1">Uncharacterized protein</fullName>
    </submittedName>
</protein>